<organism evidence="3 4">
    <name type="scientific">Nonomuraea montanisoli</name>
    <dbReference type="NCBI Taxonomy" id="2741721"/>
    <lineage>
        <taxon>Bacteria</taxon>
        <taxon>Bacillati</taxon>
        <taxon>Actinomycetota</taxon>
        <taxon>Actinomycetes</taxon>
        <taxon>Streptosporangiales</taxon>
        <taxon>Streptosporangiaceae</taxon>
        <taxon>Nonomuraea</taxon>
    </lineage>
</organism>
<accession>A0A7Y6M736</accession>
<feature type="region of interest" description="Disordered" evidence="1">
    <location>
        <begin position="33"/>
        <end position="54"/>
    </location>
</feature>
<evidence type="ECO:0000256" key="1">
    <source>
        <dbReference type="SAM" id="MobiDB-lite"/>
    </source>
</evidence>
<protein>
    <submittedName>
        <fullName evidence="3">CU044_5270 family protein</fullName>
    </submittedName>
</protein>
<evidence type="ECO:0000256" key="2">
    <source>
        <dbReference type="SAM" id="Phobius"/>
    </source>
</evidence>
<dbReference type="EMBL" id="JABWGN010000018">
    <property type="protein sequence ID" value="NUW37022.1"/>
    <property type="molecule type" value="Genomic_DNA"/>
</dbReference>
<proteinExistence type="predicted"/>
<keyword evidence="2" id="KW-1133">Transmembrane helix</keyword>
<dbReference type="AlphaFoldDB" id="A0A7Y6M736"/>
<sequence length="359" mass="38420">MDEMAQLARLWAEVPEATEGDLAGSRAALMSRLATPRRTRRAAPASPSGRPRRGWRAALSVRRVALVGVVATTLTAGILVAQVGLGGSAPRTPGYLIGAPPADAKALLSLAARAAADQPDTVPARGQYVHTKRLVQRSLYGEDEAGRTQYTKVLVNEERWEGADVGKPWLSREQPLSAVGPAPRTVWDHGTEDTVYEPATCPGEPAYTRLGAWPTDPAQVRAKLVAETGEDPLRVWSSLQGLVAESVVRPRLSAALYQVAAGLDGIVLVPDAVDAAGRPGLAVAMDDRDGRRSELIFDRQTYRYLGERTVNLRDRKVKLPAREVIAKKGTANGTAVLVVDLVPGLPEVSPDASRMKIPC</sequence>
<name>A0A7Y6M736_9ACTN</name>
<keyword evidence="2" id="KW-0812">Transmembrane</keyword>
<evidence type="ECO:0000313" key="4">
    <source>
        <dbReference type="Proteomes" id="UP000586042"/>
    </source>
</evidence>
<keyword evidence="4" id="KW-1185">Reference proteome</keyword>
<dbReference type="Proteomes" id="UP000586042">
    <property type="component" value="Unassembled WGS sequence"/>
</dbReference>
<dbReference type="InterPro" id="IPR047789">
    <property type="entry name" value="CU044_5270-like"/>
</dbReference>
<evidence type="ECO:0000313" key="3">
    <source>
        <dbReference type="EMBL" id="NUW37022.1"/>
    </source>
</evidence>
<reference evidence="3 4" key="1">
    <citation type="submission" date="2020-06" db="EMBL/GenBank/DDBJ databases">
        <title>Nonomuraea sp. SMC257, a novel actinomycete isolated from soil.</title>
        <authorList>
            <person name="Chanama M."/>
        </authorList>
    </citation>
    <scope>NUCLEOTIDE SEQUENCE [LARGE SCALE GENOMIC DNA]</scope>
    <source>
        <strain evidence="3 4">SMC257</strain>
    </source>
</reference>
<dbReference type="NCBIfam" id="NF038083">
    <property type="entry name" value="CU044_5270_fam"/>
    <property type="match status" value="1"/>
</dbReference>
<feature type="transmembrane region" description="Helical" evidence="2">
    <location>
        <begin position="64"/>
        <end position="85"/>
    </location>
</feature>
<keyword evidence="2" id="KW-0472">Membrane</keyword>
<dbReference type="RefSeq" id="WP_175594476.1">
    <property type="nucleotide sequence ID" value="NZ_JABWGN010000018.1"/>
</dbReference>
<comment type="caution">
    <text evidence="3">The sequence shown here is derived from an EMBL/GenBank/DDBJ whole genome shotgun (WGS) entry which is preliminary data.</text>
</comment>
<gene>
    <name evidence="3" type="ORF">HTZ77_37315</name>
</gene>